<keyword evidence="3" id="KW-1185">Reference proteome</keyword>
<dbReference type="EnsemblPlants" id="OB03G31690.1">
    <property type="protein sequence ID" value="OB03G31690.1"/>
    <property type="gene ID" value="OB03G31690"/>
</dbReference>
<dbReference type="Gramene" id="OB03G31690.1">
    <property type="protein sequence ID" value="OB03G31690.1"/>
    <property type="gene ID" value="OB03G31690"/>
</dbReference>
<dbReference type="Proteomes" id="UP000006038">
    <property type="component" value="Chromosome 3"/>
</dbReference>
<proteinExistence type="predicted"/>
<feature type="compositionally biased region" description="Acidic residues" evidence="1">
    <location>
        <begin position="34"/>
        <end position="47"/>
    </location>
</feature>
<organism evidence="2">
    <name type="scientific">Oryza brachyantha</name>
    <name type="common">malo sina</name>
    <dbReference type="NCBI Taxonomy" id="4533"/>
    <lineage>
        <taxon>Eukaryota</taxon>
        <taxon>Viridiplantae</taxon>
        <taxon>Streptophyta</taxon>
        <taxon>Embryophyta</taxon>
        <taxon>Tracheophyta</taxon>
        <taxon>Spermatophyta</taxon>
        <taxon>Magnoliopsida</taxon>
        <taxon>Liliopsida</taxon>
        <taxon>Poales</taxon>
        <taxon>Poaceae</taxon>
        <taxon>BOP clade</taxon>
        <taxon>Oryzoideae</taxon>
        <taxon>Oryzeae</taxon>
        <taxon>Oryzinae</taxon>
        <taxon>Oryza</taxon>
    </lineage>
</organism>
<name>J3LQ43_ORYBR</name>
<feature type="region of interest" description="Disordered" evidence="1">
    <location>
        <begin position="1"/>
        <end position="47"/>
    </location>
</feature>
<evidence type="ECO:0000313" key="2">
    <source>
        <dbReference type="EnsemblPlants" id="OB03G31690.1"/>
    </source>
</evidence>
<sequence>MMTVAVGGDAYTGDNDGSDREQLAAVDSSCGVSDDNDGGDEENSVAF</sequence>
<protein>
    <submittedName>
        <fullName evidence="2">Uncharacterized protein</fullName>
    </submittedName>
</protein>
<evidence type="ECO:0000313" key="3">
    <source>
        <dbReference type="Proteomes" id="UP000006038"/>
    </source>
</evidence>
<reference evidence="2" key="1">
    <citation type="journal article" date="2013" name="Nat. Commun.">
        <title>Whole-genome sequencing of Oryza brachyantha reveals mechanisms underlying Oryza genome evolution.</title>
        <authorList>
            <person name="Chen J."/>
            <person name="Huang Q."/>
            <person name="Gao D."/>
            <person name="Wang J."/>
            <person name="Lang Y."/>
            <person name="Liu T."/>
            <person name="Li B."/>
            <person name="Bai Z."/>
            <person name="Luis Goicoechea J."/>
            <person name="Liang C."/>
            <person name="Chen C."/>
            <person name="Zhang W."/>
            <person name="Sun S."/>
            <person name="Liao Y."/>
            <person name="Zhang X."/>
            <person name="Yang L."/>
            <person name="Song C."/>
            <person name="Wang M."/>
            <person name="Shi J."/>
            <person name="Liu G."/>
            <person name="Liu J."/>
            <person name="Zhou H."/>
            <person name="Zhou W."/>
            <person name="Yu Q."/>
            <person name="An N."/>
            <person name="Chen Y."/>
            <person name="Cai Q."/>
            <person name="Wang B."/>
            <person name="Liu B."/>
            <person name="Min J."/>
            <person name="Huang Y."/>
            <person name="Wu H."/>
            <person name="Li Z."/>
            <person name="Zhang Y."/>
            <person name="Yin Y."/>
            <person name="Song W."/>
            <person name="Jiang J."/>
            <person name="Jackson S.A."/>
            <person name="Wing R.A."/>
            <person name="Wang J."/>
            <person name="Chen M."/>
        </authorList>
    </citation>
    <scope>NUCLEOTIDE SEQUENCE [LARGE SCALE GENOMIC DNA]</scope>
    <source>
        <strain evidence="2">cv. IRGC 101232</strain>
    </source>
</reference>
<evidence type="ECO:0000256" key="1">
    <source>
        <dbReference type="SAM" id="MobiDB-lite"/>
    </source>
</evidence>
<accession>J3LQ43</accession>
<dbReference type="HOGENOM" id="CLU_3176252_0_0_1"/>
<dbReference type="AlphaFoldDB" id="J3LQ43"/>
<reference evidence="2" key="2">
    <citation type="submission" date="2013-04" db="UniProtKB">
        <authorList>
            <consortium name="EnsemblPlants"/>
        </authorList>
    </citation>
    <scope>IDENTIFICATION</scope>
</reference>